<keyword evidence="11" id="KW-1185">Reference proteome</keyword>
<evidence type="ECO:0000313" key="10">
    <source>
        <dbReference type="EMBL" id="GAA1729338.1"/>
    </source>
</evidence>
<reference evidence="11" key="1">
    <citation type="journal article" date="2019" name="Int. J. Syst. Evol. Microbiol.">
        <title>The Global Catalogue of Microorganisms (GCM) 10K type strain sequencing project: providing services to taxonomists for standard genome sequencing and annotation.</title>
        <authorList>
            <consortium name="The Broad Institute Genomics Platform"/>
            <consortium name="The Broad Institute Genome Sequencing Center for Infectious Disease"/>
            <person name="Wu L."/>
            <person name="Ma J."/>
        </authorList>
    </citation>
    <scope>NUCLEOTIDE SEQUENCE [LARGE SCALE GENOMIC DNA]</scope>
    <source>
        <strain evidence="11">JCM 13518</strain>
    </source>
</reference>
<dbReference type="CDD" id="cd02020">
    <property type="entry name" value="CMPK"/>
    <property type="match status" value="1"/>
</dbReference>
<dbReference type="EMBL" id="BAAAME010000002">
    <property type="protein sequence ID" value="GAA1729338.1"/>
    <property type="molecule type" value="Genomic_DNA"/>
</dbReference>
<feature type="domain" description="Cytidylate kinase" evidence="9">
    <location>
        <begin position="7"/>
        <end position="218"/>
    </location>
</feature>
<keyword evidence="4 8" id="KW-0418">Kinase</keyword>
<dbReference type="Gene3D" id="3.40.50.300">
    <property type="entry name" value="P-loop containing nucleotide triphosphate hydrolases"/>
    <property type="match status" value="1"/>
</dbReference>
<comment type="catalytic activity">
    <reaction evidence="6 8">
        <text>dCMP + ATP = dCDP + ADP</text>
        <dbReference type="Rhea" id="RHEA:25094"/>
        <dbReference type="ChEBI" id="CHEBI:30616"/>
        <dbReference type="ChEBI" id="CHEBI:57566"/>
        <dbReference type="ChEBI" id="CHEBI:58593"/>
        <dbReference type="ChEBI" id="CHEBI:456216"/>
        <dbReference type="EC" id="2.7.4.25"/>
    </reaction>
</comment>
<dbReference type="SUPFAM" id="SSF52540">
    <property type="entry name" value="P-loop containing nucleoside triphosphate hydrolases"/>
    <property type="match status" value="1"/>
</dbReference>
<dbReference type="RefSeq" id="WP_344197879.1">
    <property type="nucleotide sequence ID" value="NZ_BAAAME010000002.1"/>
</dbReference>
<dbReference type="PANTHER" id="PTHR21299:SF2">
    <property type="entry name" value="CYTIDYLATE KINASE"/>
    <property type="match status" value="1"/>
</dbReference>
<evidence type="ECO:0000256" key="1">
    <source>
        <dbReference type="ARBA" id="ARBA00009427"/>
    </source>
</evidence>
<name>A0ABP4VNF7_9ACTN</name>
<dbReference type="InterPro" id="IPR011994">
    <property type="entry name" value="Cytidylate_kinase_dom"/>
</dbReference>
<dbReference type="Pfam" id="PF02224">
    <property type="entry name" value="Cytidylate_kin"/>
    <property type="match status" value="1"/>
</dbReference>
<comment type="subcellular location">
    <subcellularLocation>
        <location evidence="8">Cytoplasm</location>
    </subcellularLocation>
</comment>
<evidence type="ECO:0000256" key="8">
    <source>
        <dbReference type="HAMAP-Rule" id="MF_00238"/>
    </source>
</evidence>
<dbReference type="Proteomes" id="UP001501057">
    <property type="component" value="Unassembled WGS sequence"/>
</dbReference>
<evidence type="ECO:0000259" key="9">
    <source>
        <dbReference type="Pfam" id="PF02224"/>
    </source>
</evidence>
<dbReference type="PANTHER" id="PTHR21299">
    <property type="entry name" value="CYTIDYLATE KINASE/PANTOATE-BETA-ALANINE LIGASE"/>
    <property type="match status" value="1"/>
</dbReference>
<proteinExistence type="inferred from homology"/>
<keyword evidence="5 8" id="KW-0067">ATP-binding</keyword>
<dbReference type="InterPro" id="IPR003136">
    <property type="entry name" value="Cytidylate_kin"/>
</dbReference>
<keyword evidence="3 8" id="KW-0547">Nucleotide-binding</keyword>
<evidence type="ECO:0000256" key="4">
    <source>
        <dbReference type="ARBA" id="ARBA00022777"/>
    </source>
</evidence>
<comment type="similarity">
    <text evidence="1 8">Belongs to the cytidylate kinase family. Type 1 subfamily.</text>
</comment>
<evidence type="ECO:0000256" key="6">
    <source>
        <dbReference type="ARBA" id="ARBA00047615"/>
    </source>
</evidence>
<dbReference type="GO" id="GO:0016301">
    <property type="term" value="F:kinase activity"/>
    <property type="evidence" value="ECO:0007669"/>
    <property type="project" value="UniProtKB-KW"/>
</dbReference>
<organism evidence="10 11">
    <name type="scientific">Aeromicrobium alkaliterrae</name>
    <dbReference type="NCBI Taxonomy" id="302168"/>
    <lineage>
        <taxon>Bacteria</taxon>
        <taxon>Bacillati</taxon>
        <taxon>Actinomycetota</taxon>
        <taxon>Actinomycetes</taxon>
        <taxon>Propionibacteriales</taxon>
        <taxon>Nocardioidaceae</taxon>
        <taxon>Aeromicrobium</taxon>
    </lineage>
</organism>
<evidence type="ECO:0000256" key="7">
    <source>
        <dbReference type="ARBA" id="ARBA00048478"/>
    </source>
</evidence>
<keyword evidence="8" id="KW-0963">Cytoplasm</keyword>
<dbReference type="InterPro" id="IPR027417">
    <property type="entry name" value="P-loop_NTPase"/>
</dbReference>
<protein>
    <recommendedName>
        <fullName evidence="8">Cytidylate kinase</fullName>
        <shortName evidence="8">CK</shortName>
        <ecNumber evidence="8">2.7.4.25</ecNumber>
    </recommendedName>
    <alternativeName>
        <fullName evidence="8">Cytidine monophosphate kinase</fullName>
        <shortName evidence="8">CMP kinase</shortName>
    </alternativeName>
</protein>
<evidence type="ECO:0000256" key="5">
    <source>
        <dbReference type="ARBA" id="ARBA00022840"/>
    </source>
</evidence>
<comment type="caution">
    <text evidence="10">The sequence shown here is derived from an EMBL/GenBank/DDBJ whole genome shotgun (WGS) entry which is preliminary data.</text>
</comment>
<evidence type="ECO:0000313" key="11">
    <source>
        <dbReference type="Proteomes" id="UP001501057"/>
    </source>
</evidence>
<evidence type="ECO:0000256" key="2">
    <source>
        <dbReference type="ARBA" id="ARBA00022679"/>
    </source>
</evidence>
<gene>
    <name evidence="8 10" type="primary">cmk</name>
    <name evidence="10" type="ORF">GCM10009710_07450</name>
</gene>
<dbReference type="NCBIfam" id="TIGR00017">
    <property type="entry name" value="cmk"/>
    <property type="match status" value="1"/>
</dbReference>
<evidence type="ECO:0000256" key="3">
    <source>
        <dbReference type="ARBA" id="ARBA00022741"/>
    </source>
</evidence>
<dbReference type="EC" id="2.7.4.25" evidence="8"/>
<feature type="binding site" evidence="8">
    <location>
        <begin position="11"/>
        <end position="19"/>
    </location>
    <ligand>
        <name>ATP</name>
        <dbReference type="ChEBI" id="CHEBI:30616"/>
    </ligand>
</feature>
<sequence length="222" mass="22854">MSLPLVVALDGPSGSGKSSTARGVAARLGLAYLDTGAMYRAVTWALLQRGVDTDDAAAVAAAVADVTIESGTDPAEPTIVADGVDVAVEIRSDEVVRHVSPVSTVPQVRTHLVDLQRQVIAAATPGIVVEGRDIGTVVATDAAVKVYLVADPEARASRRAAEEGGSDTAATAASLLRRDRIDSTRATSPLAKADDAVEIDTTFLTLDEVIGQIVALAEEARS</sequence>
<accession>A0ABP4VNF7</accession>
<dbReference type="HAMAP" id="MF_00238">
    <property type="entry name" value="Cytidyl_kinase_type1"/>
    <property type="match status" value="1"/>
</dbReference>
<keyword evidence="2 8" id="KW-0808">Transferase</keyword>
<comment type="catalytic activity">
    <reaction evidence="7 8">
        <text>CMP + ATP = CDP + ADP</text>
        <dbReference type="Rhea" id="RHEA:11600"/>
        <dbReference type="ChEBI" id="CHEBI:30616"/>
        <dbReference type="ChEBI" id="CHEBI:58069"/>
        <dbReference type="ChEBI" id="CHEBI:60377"/>
        <dbReference type="ChEBI" id="CHEBI:456216"/>
        <dbReference type="EC" id="2.7.4.25"/>
    </reaction>
</comment>